<name>A0A9W6VIJ7_9PSEU</name>
<comment type="caution">
    <text evidence="11">The sequence shown here is derived from an EMBL/GenBank/DDBJ whole genome shotgun (WGS) entry which is preliminary data.</text>
</comment>
<gene>
    <name evidence="11" type="ORF">Atai01_51480</name>
</gene>
<evidence type="ECO:0000256" key="1">
    <source>
        <dbReference type="ARBA" id="ARBA00004651"/>
    </source>
</evidence>
<feature type="transmembrane region" description="Helical" evidence="10">
    <location>
        <begin position="127"/>
        <end position="148"/>
    </location>
</feature>
<feature type="transmembrane region" description="Helical" evidence="10">
    <location>
        <begin position="424"/>
        <end position="447"/>
    </location>
</feature>
<accession>A0A9W6VIJ7</accession>
<evidence type="ECO:0000256" key="8">
    <source>
        <dbReference type="ARBA" id="ARBA00023315"/>
    </source>
</evidence>
<evidence type="ECO:0000256" key="10">
    <source>
        <dbReference type="SAM" id="Phobius"/>
    </source>
</evidence>
<feature type="transmembrane region" description="Helical" evidence="10">
    <location>
        <begin position="375"/>
        <end position="404"/>
    </location>
</feature>
<sequence length="486" mass="53928">MSVTQGARAPMSFASPLFLWYFLPAVLVAVLVLPRSWRNGVVGIGSLVFYASGAGAFTLLLLACMVVNFAAGLVLEPDRPTPVKRRRTLLIGVLCFDVGILVIWKYAGFATQQLDFLARLFGGDFPVTHLALPIGISFFTFHHISYVVDIYRGERKPLRNPVSFVTYIAMFPQLVAGPIVRYREIADQLPQQRSHRLDDIAAGFPRFALGLCKKTIIADSLGPMVDACFATPPADMTFSVAWLGAVGYTLQLFFDFSGYSDMAIGLGRMLGFRLPENFSRPYSSVTITEFWRRWHMSLSRWFRDYVYIPLGGNRLGAAKTYRNLCIVFVLTGFWHGANWTFLVWGCYHGALLIIERAFNLDLSPAARLPRLARRALTLVLVVLGWVFFKSADIGHALTMIGHMFLPDFSGLTDVVNSALTNQRVVILLAALLVVLLPTQPVTGPLLESSRSRPAISLRVGVMTVGLAYAAILVANGTFSPFLYYQF</sequence>
<evidence type="ECO:0000256" key="9">
    <source>
        <dbReference type="PIRNR" id="PIRNR016636"/>
    </source>
</evidence>
<evidence type="ECO:0000256" key="7">
    <source>
        <dbReference type="ARBA" id="ARBA00023136"/>
    </source>
</evidence>
<feature type="transmembrane region" description="Helical" evidence="10">
    <location>
        <begin position="459"/>
        <end position="483"/>
    </location>
</feature>
<keyword evidence="4 9" id="KW-0808">Transferase</keyword>
<evidence type="ECO:0000256" key="4">
    <source>
        <dbReference type="ARBA" id="ARBA00022679"/>
    </source>
</evidence>
<evidence type="ECO:0000256" key="5">
    <source>
        <dbReference type="ARBA" id="ARBA00022692"/>
    </source>
</evidence>
<keyword evidence="5 10" id="KW-0812">Transmembrane</keyword>
<dbReference type="InterPro" id="IPR024194">
    <property type="entry name" value="Ac/AlaTfrase_AlgI/DltB"/>
</dbReference>
<feature type="transmembrane region" description="Helical" evidence="10">
    <location>
        <begin position="87"/>
        <end position="107"/>
    </location>
</feature>
<reference evidence="11" key="1">
    <citation type="submission" date="2023-03" db="EMBL/GenBank/DDBJ databases">
        <title>Amycolatopsis taiwanensis NBRC 103393.</title>
        <authorList>
            <person name="Ichikawa N."/>
            <person name="Sato H."/>
            <person name="Tonouchi N."/>
        </authorList>
    </citation>
    <scope>NUCLEOTIDE SEQUENCE</scope>
    <source>
        <strain evidence="11">NBRC 103393</strain>
    </source>
</reference>
<evidence type="ECO:0000256" key="6">
    <source>
        <dbReference type="ARBA" id="ARBA00022989"/>
    </source>
</evidence>
<organism evidence="11 12">
    <name type="scientific">Amycolatopsis taiwanensis</name>
    <dbReference type="NCBI Taxonomy" id="342230"/>
    <lineage>
        <taxon>Bacteria</taxon>
        <taxon>Bacillati</taxon>
        <taxon>Actinomycetota</taxon>
        <taxon>Actinomycetes</taxon>
        <taxon>Pseudonocardiales</taxon>
        <taxon>Pseudonocardiaceae</taxon>
        <taxon>Amycolatopsis</taxon>
    </lineage>
</organism>
<dbReference type="GO" id="GO:0005886">
    <property type="term" value="C:plasma membrane"/>
    <property type="evidence" value="ECO:0007669"/>
    <property type="project" value="UniProtKB-SubCell"/>
</dbReference>
<dbReference type="PANTHER" id="PTHR13285">
    <property type="entry name" value="ACYLTRANSFERASE"/>
    <property type="match status" value="1"/>
</dbReference>
<proteinExistence type="inferred from homology"/>
<evidence type="ECO:0000256" key="3">
    <source>
        <dbReference type="ARBA" id="ARBA00022475"/>
    </source>
</evidence>
<dbReference type="AlphaFoldDB" id="A0A9W6VIJ7"/>
<feature type="transmembrane region" description="Helical" evidence="10">
    <location>
        <begin position="160"/>
        <end position="180"/>
    </location>
</feature>
<dbReference type="GO" id="GO:0042121">
    <property type="term" value="P:alginic acid biosynthetic process"/>
    <property type="evidence" value="ECO:0007669"/>
    <property type="project" value="InterPro"/>
</dbReference>
<dbReference type="PIRSF" id="PIRSF016636">
    <property type="entry name" value="AlgI_DltB"/>
    <property type="match status" value="1"/>
</dbReference>
<keyword evidence="7 9" id="KW-0472">Membrane</keyword>
<dbReference type="Proteomes" id="UP001165136">
    <property type="component" value="Unassembled WGS sequence"/>
</dbReference>
<dbReference type="InterPro" id="IPR004299">
    <property type="entry name" value="MBOAT_fam"/>
</dbReference>
<evidence type="ECO:0000313" key="12">
    <source>
        <dbReference type="Proteomes" id="UP001165136"/>
    </source>
</evidence>
<feature type="transmembrane region" description="Helical" evidence="10">
    <location>
        <begin position="49"/>
        <end position="75"/>
    </location>
</feature>
<comment type="subcellular location">
    <subcellularLocation>
        <location evidence="1">Cell membrane</location>
        <topology evidence="1">Multi-pass membrane protein</topology>
    </subcellularLocation>
</comment>
<dbReference type="EMBL" id="BSTI01000012">
    <property type="protein sequence ID" value="GLY68529.1"/>
    <property type="molecule type" value="Genomic_DNA"/>
</dbReference>
<evidence type="ECO:0000256" key="2">
    <source>
        <dbReference type="ARBA" id="ARBA00010323"/>
    </source>
</evidence>
<evidence type="ECO:0000313" key="11">
    <source>
        <dbReference type="EMBL" id="GLY68529.1"/>
    </source>
</evidence>
<dbReference type="Pfam" id="PF03062">
    <property type="entry name" value="MBOAT"/>
    <property type="match status" value="1"/>
</dbReference>
<dbReference type="InterPro" id="IPR051085">
    <property type="entry name" value="MB_O-acyltransferase"/>
</dbReference>
<dbReference type="InterPro" id="IPR028362">
    <property type="entry name" value="AlgI"/>
</dbReference>
<dbReference type="PIRSF" id="PIRSF500217">
    <property type="entry name" value="AlgI"/>
    <property type="match status" value="1"/>
</dbReference>
<keyword evidence="3 9" id="KW-1003">Cell membrane</keyword>
<dbReference type="PANTHER" id="PTHR13285:SF23">
    <property type="entry name" value="TEICHOIC ACID D-ALANYLTRANSFERASE"/>
    <property type="match status" value="1"/>
</dbReference>
<feature type="transmembrane region" description="Helical" evidence="10">
    <location>
        <begin position="18"/>
        <end position="37"/>
    </location>
</feature>
<keyword evidence="8 9" id="KW-0012">Acyltransferase</keyword>
<comment type="similarity">
    <text evidence="2 9">Belongs to the membrane-bound acyltransferase family.</text>
</comment>
<dbReference type="GO" id="GO:0016746">
    <property type="term" value="F:acyltransferase activity"/>
    <property type="evidence" value="ECO:0007669"/>
    <property type="project" value="UniProtKB-KW"/>
</dbReference>
<feature type="transmembrane region" description="Helical" evidence="10">
    <location>
        <begin position="332"/>
        <end position="354"/>
    </location>
</feature>
<keyword evidence="12" id="KW-1185">Reference proteome</keyword>
<protein>
    <submittedName>
        <fullName evidence="11">Alginate O-acetyltransferase</fullName>
    </submittedName>
</protein>
<keyword evidence="6 10" id="KW-1133">Transmembrane helix</keyword>